<dbReference type="AlphaFoldDB" id="A0AAW1IGV3"/>
<proteinExistence type="predicted"/>
<dbReference type="EMBL" id="JASPKY010000584">
    <property type="protein sequence ID" value="KAK9688615.1"/>
    <property type="molecule type" value="Genomic_DNA"/>
</dbReference>
<reference evidence="1 2" key="1">
    <citation type="journal article" date="2024" name="BMC Genomics">
        <title>De novo assembly and annotation of Popillia japonica's genome with initial clues to its potential as an invasive pest.</title>
        <authorList>
            <person name="Cucini C."/>
            <person name="Boschi S."/>
            <person name="Funari R."/>
            <person name="Cardaioli E."/>
            <person name="Iannotti N."/>
            <person name="Marturano G."/>
            <person name="Paoli F."/>
            <person name="Bruttini M."/>
            <person name="Carapelli A."/>
            <person name="Frati F."/>
            <person name="Nardi F."/>
        </authorList>
    </citation>
    <scope>NUCLEOTIDE SEQUENCE [LARGE SCALE GENOMIC DNA]</scope>
    <source>
        <strain evidence="1">DMR45628</strain>
    </source>
</reference>
<comment type="caution">
    <text evidence="1">The sequence shown here is derived from an EMBL/GenBank/DDBJ whole genome shotgun (WGS) entry which is preliminary data.</text>
</comment>
<dbReference type="Proteomes" id="UP001458880">
    <property type="component" value="Unassembled WGS sequence"/>
</dbReference>
<evidence type="ECO:0000313" key="1">
    <source>
        <dbReference type="EMBL" id="KAK9688615.1"/>
    </source>
</evidence>
<evidence type="ECO:0000313" key="2">
    <source>
        <dbReference type="Proteomes" id="UP001458880"/>
    </source>
</evidence>
<gene>
    <name evidence="1" type="ORF">QE152_g35186</name>
</gene>
<accession>A0AAW1IGV3</accession>
<name>A0AAW1IGV3_POPJA</name>
<protein>
    <submittedName>
        <fullName evidence="1">Uncharacterized protein</fullName>
    </submittedName>
</protein>
<keyword evidence="2" id="KW-1185">Reference proteome</keyword>
<organism evidence="1 2">
    <name type="scientific">Popillia japonica</name>
    <name type="common">Japanese beetle</name>
    <dbReference type="NCBI Taxonomy" id="7064"/>
    <lineage>
        <taxon>Eukaryota</taxon>
        <taxon>Metazoa</taxon>
        <taxon>Ecdysozoa</taxon>
        <taxon>Arthropoda</taxon>
        <taxon>Hexapoda</taxon>
        <taxon>Insecta</taxon>
        <taxon>Pterygota</taxon>
        <taxon>Neoptera</taxon>
        <taxon>Endopterygota</taxon>
        <taxon>Coleoptera</taxon>
        <taxon>Polyphaga</taxon>
        <taxon>Scarabaeiformia</taxon>
        <taxon>Scarabaeidae</taxon>
        <taxon>Rutelinae</taxon>
        <taxon>Popillia</taxon>
    </lineage>
</organism>
<sequence>MNCLYYDGNEELLIMDEGVGGGRRNSSGETATFELEAGQVGVPLAQPVNWCRNSSTPEPIYAVCCNLPTIIITKQNVTHSISDDRSNSLLHANRYPEPVGVKWGKINN</sequence>